<gene>
    <name evidence="6" type="ORF">ACFQB0_01465</name>
</gene>
<evidence type="ECO:0000313" key="7">
    <source>
        <dbReference type="Proteomes" id="UP001596306"/>
    </source>
</evidence>
<keyword evidence="4 6" id="KW-0808">Transferase</keyword>
<dbReference type="RefSeq" id="WP_386726659.1">
    <property type="nucleotide sequence ID" value="NZ_JBHSTP010000001.1"/>
</dbReference>
<dbReference type="GO" id="GO:0016757">
    <property type="term" value="F:glycosyltransferase activity"/>
    <property type="evidence" value="ECO:0007669"/>
    <property type="project" value="UniProtKB-KW"/>
</dbReference>
<feature type="domain" description="Glycosyltransferase 2-like" evidence="5">
    <location>
        <begin position="17"/>
        <end position="131"/>
    </location>
</feature>
<dbReference type="EC" id="2.4.-.-" evidence="6"/>
<dbReference type="SUPFAM" id="SSF53448">
    <property type="entry name" value="Nucleotide-diphospho-sugar transferases"/>
    <property type="match status" value="1"/>
</dbReference>
<dbReference type="InterPro" id="IPR001173">
    <property type="entry name" value="Glyco_trans_2-like"/>
</dbReference>
<name>A0ABW1VC17_9MICO</name>
<dbReference type="EMBL" id="JBHSTP010000001">
    <property type="protein sequence ID" value="MFC6354782.1"/>
    <property type="molecule type" value="Genomic_DNA"/>
</dbReference>
<comment type="similarity">
    <text evidence="2">Belongs to the glycosyltransferase 2 family.</text>
</comment>
<sequence length="332" mass="36545">MSERDAEVVDDTIVDVTVIVPTFNGADHLDDVLHALARQEFPGTVEILVIDSGSTDGTVEIVRSHPTVRLHEIPNVEFGHGRTRNLAARLARGRLLAYLTQDAIPADQNWLRELTAPLEPDGDDAVAVVGKQIPRAGCFPLAKYEIQGVFARLGPEGRTTVVQKNDADGPDTFYSDVNSATRRDFLLETIPYRDVPYSEDLAFGADVVAAGYRKAYAPGGAVIHSNDLTLREYGARIFDEVVGMRRVGERTAAFGLLKMFAHIGYGVLGDSVRIVRDPDYGVAHTIGWLLRNPAYHVARWVSYRRANRVDLSDVAAIERGSLEHARTRTARS</sequence>
<protein>
    <submittedName>
        <fullName evidence="6">Glycosyltransferase</fullName>
        <ecNumber evidence="6">2.4.-.-</ecNumber>
    </submittedName>
</protein>
<evidence type="ECO:0000256" key="4">
    <source>
        <dbReference type="ARBA" id="ARBA00022679"/>
    </source>
</evidence>
<dbReference type="InterPro" id="IPR029044">
    <property type="entry name" value="Nucleotide-diphossugar_trans"/>
</dbReference>
<accession>A0ABW1VC17</accession>
<evidence type="ECO:0000256" key="2">
    <source>
        <dbReference type="ARBA" id="ARBA00006739"/>
    </source>
</evidence>
<dbReference type="PANTHER" id="PTHR43179:SF12">
    <property type="entry name" value="GALACTOFURANOSYLTRANSFERASE GLFT2"/>
    <property type="match status" value="1"/>
</dbReference>
<proteinExistence type="inferred from homology"/>
<reference evidence="7" key="1">
    <citation type="journal article" date="2019" name="Int. J. Syst. Evol. Microbiol.">
        <title>The Global Catalogue of Microorganisms (GCM) 10K type strain sequencing project: providing services to taxonomists for standard genome sequencing and annotation.</title>
        <authorList>
            <consortium name="The Broad Institute Genomics Platform"/>
            <consortium name="The Broad Institute Genome Sequencing Center for Infectious Disease"/>
            <person name="Wu L."/>
            <person name="Ma J."/>
        </authorList>
    </citation>
    <scope>NUCLEOTIDE SEQUENCE [LARGE SCALE GENOMIC DNA]</scope>
    <source>
        <strain evidence="7">CCUG 43304</strain>
    </source>
</reference>
<evidence type="ECO:0000256" key="1">
    <source>
        <dbReference type="ARBA" id="ARBA00004776"/>
    </source>
</evidence>
<dbReference type="PANTHER" id="PTHR43179">
    <property type="entry name" value="RHAMNOSYLTRANSFERASE WBBL"/>
    <property type="match status" value="1"/>
</dbReference>
<keyword evidence="7" id="KW-1185">Reference proteome</keyword>
<comment type="pathway">
    <text evidence="1">Cell wall biogenesis; cell wall polysaccharide biosynthesis.</text>
</comment>
<comment type="caution">
    <text evidence="6">The sequence shown here is derived from an EMBL/GenBank/DDBJ whole genome shotgun (WGS) entry which is preliminary data.</text>
</comment>
<evidence type="ECO:0000256" key="3">
    <source>
        <dbReference type="ARBA" id="ARBA00022676"/>
    </source>
</evidence>
<dbReference type="Pfam" id="PF00535">
    <property type="entry name" value="Glycos_transf_2"/>
    <property type="match status" value="1"/>
</dbReference>
<dbReference type="Gene3D" id="3.90.550.10">
    <property type="entry name" value="Spore Coat Polysaccharide Biosynthesis Protein SpsA, Chain A"/>
    <property type="match status" value="1"/>
</dbReference>
<keyword evidence="3 6" id="KW-0328">Glycosyltransferase</keyword>
<evidence type="ECO:0000313" key="6">
    <source>
        <dbReference type="EMBL" id="MFC6354782.1"/>
    </source>
</evidence>
<dbReference type="Proteomes" id="UP001596306">
    <property type="component" value="Unassembled WGS sequence"/>
</dbReference>
<organism evidence="6 7">
    <name type="scientific">Luethyella okanaganae</name>
    <dbReference type="NCBI Taxonomy" id="69372"/>
    <lineage>
        <taxon>Bacteria</taxon>
        <taxon>Bacillati</taxon>
        <taxon>Actinomycetota</taxon>
        <taxon>Actinomycetes</taxon>
        <taxon>Micrococcales</taxon>
        <taxon>Microbacteriaceae</taxon>
        <taxon>Luethyella</taxon>
    </lineage>
</organism>
<evidence type="ECO:0000259" key="5">
    <source>
        <dbReference type="Pfam" id="PF00535"/>
    </source>
</evidence>